<reference evidence="1 2" key="1">
    <citation type="submission" date="2024-01" db="EMBL/GenBank/DDBJ databases">
        <title>The complete chloroplast genome sequence of Lithospermum erythrorhizon: insights into the phylogenetic relationship among Boraginaceae species and the maternal lineages of purple gromwells.</title>
        <authorList>
            <person name="Okada T."/>
            <person name="Watanabe K."/>
        </authorList>
    </citation>
    <scope>NUCLEOTIDE SEQUENCE [LARGE SCALE GENOMIC DNA]</scope>
</reference>
<accession>A0AAV3R2P1</accession>
<proteinExistence type="predicted"/>
<name>A0AAV3R2P1_LITER</name>
<organism evidence="1 2">
    <name type="scientific">Lithospermum erythrorhizon</name>
    <name type="common">Purple gromwell</name>
    <name type="synonym">Lithospermum officinale var. erythrorhizon</name>
    <dbReference type="NCBI Taxonomy" id="34254"/>
    <lineage>
        <taxon>Eukaryota</taxon>
        <taxon>Viridiplantae</taxon>
        <taxon>Streptophyta</taxon>
        <taxon>Embryophyta</taxon>
        <taxon>Tracheophyta</taxon>
        <taxon>Spermatophyta</taxon>
        <taxon>Magnoliopsida</taxon>
        <taxon>eudicotyledons</taxon>
        <taxon>Gunneridae</taxon>
        <taxon>Pentapetalae</taxon>
        <taxon>asterids</taxon>
        <taxon>lamiids</taxon>
        <taxon>Boraginales</taxon>
        <taxon>Boraginaceae</taxon>
        <taxon>Boraginoideae</taxon>
        <taxon>Lithospermeae</taxon>
        <taxon>Lithospermum</taxon>
    </lineage>
</organism>
<evidence type="ECO:0000313" key="1">
    <source>
        <dbReference type="EMBL" id="GAA0169576.1"/>
    </source>
</evidence>
<dbReference type="AlphaFoldDB" id="A0AAV3R2P1"/>
<evidence type="ECO:0000313" key="2">
    <source>
        <dbReference type="Proteomes" id="UP001454036"/>
    </source>
</evidence>
<protein>
    <recommendedName>
        <fullName evidence="3">Reverse transcriptase domain-containing protein</fullName>
    </recommendedName>
</protein>
<gene>
    <name evidence="1" type="ORF">LIER_24027</name>
</gene>
<keyword evidence="2" id="KW-1185">Reference proteome</keyword>
<dbReference type="Proteomes" id="UP001454036">
    <property type="component" value="Unassembled WGS sequence"/>
</dbReference>
<evidence type="ECO:0008006" key="3">
    <source>
        <dbReference type="Google" id="ProtNLM"/>
    </source>
</evidence>
<sequence>MPNSFCHVGHRPSWPIPETTGQLKRCRGRGGLVQQMGRGCTSQKHDSRGHRGISLEEHHYPVWGSQDFGLSQWTTVRLNGETPFSLVYGTEVVLPIEVCLTSITQIGYHEKKNEERLRENLDFIDEASQLKNRNILNPKYEGPYRVRRVVGRGTYELEEHSRNPIDHTWHGIYLKKYYV</sequence>
<comment type="caution">
    <text evidence="1">The sequence shown here is derived from an EMBL/GenBank/DDBJ whole genome shotgun (WGS) entry which is preliminary data.</text>
</comment>
<dbReference type="EMBL" id="BAABME010006893">
    <property type="protein sequence ID" value="GAA0169576.1"/>
    <property type="molecule type" value="Genomic_DNA"/>
</dbReference>